<reference evidence="3" key="1">
    <citation type="submission" date="2016-11" db="EMBL/GenBank/DDBJ databases">
        <authorList>
            <person name="Varghese N."/>
            <person name="Submissions S."/>
        </authorList>
    </citation>
    <scope>NUCLEOTIDE SEQUENCE [LARGE SCALE GENOMIC DNA]</scope>
    <source>
        <strain evidence="3">313</strain>
    </source>
</reference>
<dbReference type="Proteomes" id="UP000184758">
    <property type="component" value="Unassembled WGS sequence"/>
</dbReference>
<dbReference type="EMBL" id="FSRN01000001">
    <property type="protein sequence ID" value="SIO24259.1"/>
    <property type="molecule type" value="Genomic_DNA"/>
</dbReference>
<gene>
    <name evidence="2" type="ORF">SAMN05878443_2140</name>
</gene>
<dbReference type="InterPro" id="IPR007074">
    <property type="entry name" value="LicD/FKTN/FKRP_NTP_transf"/>
</dbReference>
<evidence type="ECO:0000313" key="3">
    <source>
        <dbReference type="Proteomes" id="UP000184758"/>
    </source>
</evidence>
<dbReference type="RefSeq" id="WP_034545964.1">
    <property type="nucleotide sequence ID" value="NZ_FSRN01000001.1"/>
</dbReference>
<evidence type="ECO:0000259" key="1">
    <source>
        <dbReference type="Pfam" id="PF04991"/>
    </source>
</evidence>
<feature type="domain" description="LicD/FKTN/FKRP nucleotidyltransferase" evidence="1">
    <location>
        <begin position="33"/>
        <end position="261"/>
    </location>
</feature>
<dbReference type="eggNOG" id="COG3475">
    <property type="taxonomic scope" value="Bacteria"/>
</dbReference>
<keyword evidence="3" id="KW-1185">Reference proteome</keyword>
<sequence length="287" mass="34226">MQKNELKFPGLNVSIKEAQNVQLEILLEFDRLCKKNKIQYQLFSGTLIGAIRHNGFIPWDDDIDVCMLREEYDRFLEASKKDLNESYFLQNYHTDKNFQSQYSKIKKNNTRYIEDLVQDVDMHQGIFIDVFPYDHVRPQTLKGRAQRIAIDQLKIMNYCRVMRVNDSEEKKGLRLTKKATYYLLKAIPKNKMDRLITKLVRAFNHKDEKYVGELSISTGKRMYDSFVIKKEFFYDSIDWDFEGHKFPIPRAYDEILTKNYGNYMEMPSLKEQEPHHGIIEINFNTKE</sequence>
<dbReference type="Pfam" id="PF04991">
    <property type="entry name" value="LicD"/>
    <property type="match status" value="1"/>
</dbReference>
<dbReference type="GO" id="GO:0009100">
    <property type="term" value="P:glycoprotein metabolic process"/>
    <property type="evidence" value="ECO:0007669"/>
    <property type="project" value="UniProtKB-ARBA"/>
</dbReference>
<dbReference type="PANTHER" id="PTHR43404:SF2">
    <property type="entry name" value="LIPOPOLYSACCHARIDE CHOLINEPHOSPHOTRANSFERASE LICD"/>
    <property type="match status" value="1"/>
</dbReference>
<dbReference type="STRING" id="28230.SAMN05878443_2140"/>
<accession>A0A1N6HX79</accession>
<dbReference type="GO" id="GO:0016740">
    <property type="term" value="F:transferase activity"/>
    <property type="evidence" value="ECO:0007669"/>
    <property type="project" value="UniProtKB-KW"/>
</dbReference>
<dbReference type="OrthoDB" id="9786100at2"/>
<protein>
    <submittedName>
        <fullName evidence="2">Lipopolysaccharide cholinephosphotransferase</fullName>
    </submittedName>
</protein>
<dbReference type="AlphaFoldDB" id="A0A1N6HX79"/>
<dbReference type="PANTHER" id="PTHR43404">
    <property type="entry name" value="LIPOPOLYSACCHARIDE CHOLINEPHOSPHOTRANSFERASE LICD"/>
    <property type="match status" value="1"/>
</dbReference>
<proteinExistence type="predicted"/>
<organism evidence="2 3">
    <name type="scientific">Carnobacterium alterfunditum</name>
    <dbReference type="NCBI Taxonomy" id="28230"/>
    <lineage>
        <taxon>Bacteria</taxon>
        <taxon>Bacillati</taxon>
        <taxon>Bacillota</taxon>
        <taxon>Bacilli</taxon>
        <taxon>Lactobacillales</taxon>
        <taxon>Carnobacteriaceae</taxon>
        <taxon>Carnobacterium</taxon>
    </lineage>
</organism>
<name>A0A1N6HX79_9LACT</name>
<dbReference type="InterPro" id="IPR052942">
    <property type="entry name" value="LPS_cholinephosphotransferase"/>
</dbReference>
<evidence type="ECO:0000313" key="2">
    <source>
        <dbReference type="EMBL" id="SIO24259.1"/>
    </source>
</evidence>
<keyword evidence="2" id="KW-0808">Transferase</keyword>